<evidence type="ECO:0000256" key="1">
    <source>
        <dbReference type="SAM" id="MobiDB-lite"/>
    </source>
</evidence>
<name>A0ABD0PN31_CIRMR</name>
<keyword evidence="3" id="KW-1185">Reference proteome</keyword>
<evidence type="ECO:0000313" key="2">
    <source>
        <dbReference type="EMBL" id="KAL0175269.1"/>
    </source>
</evidence>
<reference evidence="2 3" key="1">
    <citation type="submission" date="2024-05" db="EMBL/GenBank/DDBJ databases">
        <title>Genome sequencing and assembly of Indian major carp, Cirrhinus mrigala (Hamilton, 1822).</title>
        <authorList>
            <person name="Mohindra V."/>
            <person name="Chowdhury L.M."/>
            <person name="Lal K."/>
            <person name="Jena J.K."/>
        </authorList>
    </citation>
    <scope>NUCLEOTIDE SEQUENCE [LARGE SCALE GENOMIC DNA]</scope>
    <source>
        <strain evidence="2">CM1030</strain>
        <tissue evidence="2">Blood</tissue>
    </source>
</reference>
<dbReference type="Proteomes" id="UP001529510">
    <property type="component" value="Unassembled WGS sequence"/>
</dbReference>
<feature type="region of interest" description="Disordered" evidence="1">
    <location>
        <begin position="1"/>
        <end position="65"/>
    </location>
</feature>
<evidence type="ECO:0000313" key="3">
    <source>
        <dbReference type="Proteomes" id="UP001529510"/>
    </source>
</evidence>
<feature type="compositionally biased region" description="Low complexity" evidence="1">
    <location>
        <begin position="16"/>
        <end position="31"/>
    </location>
</feature>
<organism evidence="2 3">
    <name type="scientific">Cirrhinus mrigala</name>
    <name type="common">Mrigala</name>
    <dbReference type="NCBI Taxonomy" id="683832"/>
    <lineage>
        <taxon>Eukaryota</taxon>
        <taxon>Metazoa</taxon>
        <taxon>Chordata</taxon>
        <taxon>Craniata</taxon>
        <taxon>Vertebrata</taxon>
        <taxon>Euteleostomi</taxon>
        <taxon>Actinopterygii</taxon>
        <taxon>Neopterygii</taxon>
        <taxon>Teleostei</taxon>
        <taxon>Ostariophysi</taxon>
        <taxon>Cypriniformes</taxon>
        <taxon>Cyprinidae</taxon>
        <taxon>Labeoninae</taxon>
        <taxon>Labeonini</taxon>
        <taxon>Cirrhinus</taxon>
    </lineage>
</organism>
<protein>
    <submittedName>
        <fullName evidence="2">Uncharacterized protein</fullName>
    </submittedName>
</protein>
<feature type="non-terminal residue" evidence="2">
    <location>
        <position position="1"/>
    </location>
</feature>
<comment type="caution">
    <text evidence="2">The sequence shown here is derived from an EMBL/GenBank/DDBJ whole genome shotgun (WGS) entry which is preliminary data.</text>
</comment>
<dbReference type="AlphaFoldDB" id="A0ABD0PN31"/>
<gene>
    <name evidence="2" type="ORF">M9458_031237</name>
</gene>
<proteinExistence type="predicted"/>
<sequence length="65" mass="7146">MKKIVRMFSGLSFNQSNDEGSSVCSSSSPADDPSDTDRVPDIPPRIIRPQSESQRRDAPSLPLKN</sequence>
<dbReference type="EMBL" id="JAMKFB020000015">
    <property type="protein sequence ID" value="KAL0175269.1"/>
    <property type="molecule type" value="Genomic_DNA"/>
</dbReference>
<feature type="non-terminal residue" evidence="2">
    <location>
        <position position="65"/>
    </location>
</feature>
<accession>A0ABD0PN31</accession>